<dbReference type="InterPro" id="IPR007530">
    <property type="entry name" value="Aminoglycoside_adenylylTfrase"/>
</dbReference>
<dbReference type="SUPFAM" id="SSF81301">
    <property type="entry name" value="Nucleotidyltransferase"/>
    <property type="match status" value="1"/>
</dbReference>
<evidence type="ECO:0000313" key="2">
    <source>
        <dbReference type="Proteomes" id="UP000674938"/>
    </source>
</evidence>
<gene>
    <name evidence="1" type="ORF">I6N95_12450</name>
</gene>
<dbReference type="EMBL" id="JAEEGA010000007">
    <property type="protein sequence ID" value="MBP1041821.1"/>
    <property type="molecule type" value="Genomic_DNA"/>
</dbReference>
<dbReference type="InterPro" id="IPR043519">
    <property type="entry name" value="NT_sf"/>
</dbReference>
<keyword evidence="2" id="KW-1185">Reference proteome</keyword>
<dbReference type="Gene3D" id="1.20.120.330">
    <property type="entry name" value="Nucleotidyltransferases domain 2"/>
    <property type="match status" value="1"/>
</dbReference>
<sequence length="286" mass="32950">MRDEQTMMDLIIRFAEGNGMIRGAYLIGSRANKKAPRDRYQDYDIVYVVTNVRSFVEDKTWISFFGNLAIKEEPDNLDSLAGREVKHADYYMFLLLFEDGNRMDIKICHQSIVEAEIAEDDLVVKLLDKDGCLASIPSESSDRQFWVQAPSEGEFILACNDFWWCLQNVGKGIARQEFTYAIDMLETIVRPWLFQVLGWQVGSEHQFTVSIGKAGKFLPHFISATKWQLVLATYPRANQEDMWQSVAILMDLFSQEAQSVAASFGWTYKMTDELAIRNYLLNLKMK</sequence>
<proteinExistence type="predicted"/>
<evidence type="ECO:0000313" key="1">
    <source>
        <dbReference type="EMBL" id="MBP1041821.1"/>
    </source>
</evidence>
<organism evidence="1 2">
    <name type="scientific">Vagococcus allomyrinae</name>
    <dbReference type="NCBI Taxonomy" id="2794353"/>
    <lineage>
        <taxon>Bacteria</taxon>
        <taxon>Bacillati</taxon>
        <taxon>Bacillota</taxon>
        <taxon>Bacilli</taxon>
        <taxon>Lactobacillales</taxon>
        <taxon>Enterococcaceae</taxon>
        <taxon>Vagococcus</taxon>
    </lineage>
</organism>
<dbReference type="AlphaFoldDB" id="A0A940P8X4"/>
<comment type="caution">
    <text evidence="1">The sequence shown here is derived from an EMBL/GenBank/DDBJ whole genome shotgun (WGS) entry which is preliminary data.</text>
</comment>
<dbReference type="Gene3D" id="3.30.460.10">
    <property type="entry name" value="Beta Polymerase, domain 2"/>
    <property type="match status" value="1"/>
</dbReference>
<reference evidence="1" key="1">
    <citation type="submission" date="2020-12" db="EMBL/GenBank/DDBJ databases">
        <title>Vagococcus allomyrinae sp. nov. and Enterococcus lavae sp. nov., isolated from the larvae of Allomyrina dichotoma.</title>
        <authorList>
            <person name="Lee S.D."/>
        </authorList>
    </citation>
    <scope>NUCLEOTIDE SEQUENCE</scope>
    <source>
        <strain evidence="1">BWB3-3</strain>
    </source>
</reference>
<dbReference type="Pfam" id="PF04439">
    <property type="entry name" value="Adenyl_transf"/>
    <property type="match status" value="1"/>
</dbReference>
<dbReference type="Proteomes" id="UP000674938">
    <property type="component" value="Unassembled WGS sequence"/>
</dbReference>
<dbReference type="SUPFAM" id="SSF81631">
    <property type="entry name" value="PAP/OAS1 substrate-binding domain"/>
    <property type="match status" value="1"/>
</dbReference>
<dbReference type="RefSeq" id="WP_209528385.1">
    <property type="nucleotide sequence ID" value="NZ_JAEEGA010000007.1"/>
</dbReference>
<name>A0A940P8X4_9ENTE</name>
<accession>A0A940P8X4</accession>
<protein>
    <submittedName>
        <fullName evidence="1">Aminoglycoside 6-adenylyltransferase</fullName>
    </submittedName>
</protein>